<proteinExistence type="predicted"/>
<dbReference type="EMBL" id="JAPFRF010000013">
    <property type="protein sequence ID" value="KAJ7311815.1"/>
    <property type="molecule type" value="Genomic_DNA"/>
</dbReference>
<feature type="region of interest" description="Disordered" evidence="1">
    <location>
        <begin position="73"/>
        <end position="111"/>
    </location>
</feature>
<dbReference type="AlphaFoldDB" id="A0A9Q0XHG8"/>
<gene>
    <name evidence="2" type="ORF">JRQ81_006125</name>
</gene>
<keyword evidence="3" id="KW-1185">Reference proteome</keyword>
<comment type="caution">
    <text evidence="2">The sequence shown here is derived from an EMBL/GenBank/DDBJ whole genome shotgun (WGS) entry which is preliminary data.</text>
</comment>
<dbReference type="Proteomes" id="UP001142489">
    <property type="component" value="Unassembled WGS sequence"/>
</dbReference>
<evidence type="ECO:0000313" key="2">
    <source>
        <dbReference type="EMBL" id="KAJ7311815.1"/>
    </source>
</evidence>
<organism evidence="2 3">
    <name type="scientific">Phrynocephalus forsythii</name>
    <dbReference type="NCBI Taxonomy" id="171643"/>
    <lineage>
        <taxon>Eukaryota</taxon>
        <taxon>Metazoa</taxon>
        <taxon>Chordata</taxon>
        <taxon>Craniata</taxon>
        <taxon>Vertebrata</taxon>
        <taxon>Euteleostomi</taxon>
        <taxon>Lepidosauria</taxon>
        <taxon>Squamata</taxon>
        <taxon>Bifurcata</taxon>
        <taxon>Unidentata</taxon>
        <taxon>Episquamata</taxon>
        <taxon>Toxicofera</taxon>
        <taxon>Iguania</taxon>
        <taxon>Acrodonta</taxon>
        <taxon>Agamidae</taxon>
        <taxon>Agaminae</taxon>
        <taxon>Phrynocephalus</taxon>
    </lineage>
</organism>
<name>A0A9Q0XHG8_9SAUR</name>
<sequence>MQKLKTKESQTLCRVTVTAALQDTVHLNMKRKEKGSTCQQMEQYPRASLPAEPRPTLFGALLWQPEESLAFSDVAPLSPPGSASKRAGPDAPRVHACPPQKEPTLPTSYQGPAFPSSFSLQAFRDRTFSCPASSGQVI</sequence>
<evidence type="ECO:0000256" key="1">
    <source>
        <dbReference type="SAM" id="MobiDB-lite"/>
    </source>
</evidence>
<evidence type="ECO:0000313" key="3">
    <source>
        <dbReference type="Proteomes" id="UP001142489"/>
    </source>
</evidence>
<reference evidence="2" key="1">
    <citation type="journal article" date="2023" name="DNA Res.">
        <title>Chromosome-level genome assembly of Phrynocephalus forsythii using third-generation DNA sequencing and Hi-C analysis.</title>
        <authorList>
            <person name="Qi Y."/>
            <person name="Zhao W."/>
            <person name="Zhao Y."/>
            <person name="Niu C."/>
            <person name="Cao S."/>
            <person name="Zhang Y."/>
        </authorList>
    </citation>
    <scope>NUCLEOTIDE SEQUENCE</scope>
    <source>
        <tissue evidence="2">Muscle</tissue>
    </source>
</reference>
<accession>A0A9Q0XHG8</accession>
<protein>
    <submittedName>
        <fullName evidence="2">Uncharacterized protein</fullName>
    </submittedName>
</protein>
<feature type="region of interest" description="Disordered" evidence="1">
    <location>
        <begin position="31"/>
        <end position="51"/>
    </location>
</feature>